<evidence type="ECO:0000313" key="6">
    <source>
        <dbReference type="Proteomes" id="UP000187455"/>
    </source>
</evidence>
<dbReference type="PANTHER" id="PTHR16017">
    <property type="entry name" value="GASTRULATION DEFECTIVE PROTEIN 1-RELATED"/>
    <property type="match status" value="1"/>
</dbReference>
<dbReference type="Pfam" id="PF00400">
    <property type="entry name" value="WD40"/>
    <property type="match status" value="2"/>
</dbReference>
<dbReference type="Gene3D" id="2.130.10.10">
    <property type="entry name" value="YVTN repeat-like/Quinoprotein amine dehydrogenase"/>
    <property type="match status" value="2"/>
</dbReference>
<dbReference type="InterPro" id="IPR051858">
    <property type="entry name" value="WD_repeat_GAD-1"/>
</dbReference>
<evidence type="ECO:0000256" key="1">
    <source>
        <dbReference type="ARBA" id="ARBA00022574"/>
    </source>
</evidence>
<dbReference type="GO" id="GO:0035861">
    <property type="term" value="C:site of double-strand break"/>
    <property type="evidence" value="ECO:0007669"/>
    <property type="project" value="TreeGrafter"/>
</dbReference>
<name>A0A1R0GLQ4_9FUNG</name>
<evidence type="ECO:0000256" key="3">
    <source>
        <dbReference type="PROSITE-ProRule" id="PRU00221"/>
    </source>
</evidence>
<dbReference type="InterPro" id="IPR001680">
    <property type="entry name" value="WD40_rpt"/>
</dbReference>
<dbReference type="PANTHER" id="PTHR16017:SF0">
    <property type="entry name" value="WD REPEAT-CONTAINING PROTEIN 70"/>
    <property type="match status" value="1"/>
</dbReference>
<keyword evidence="1 3" id="KW-0853">WD repeat</keyword>
<protein>
    <submittedName>
        <fullName evidence="5">WD repeat-containing protein 70</fullName>
    </submittedName>
</protein>
<keyword evidence="6" id="KW-1185">Reference proteome</keyword>
<comment type="caution">
    <text evidence="5">The sequence shown here is derived from an EMBL/GenBank/DDBJ whole genome shotgun (WGS) entry which is preliminary data.</text>
</comment>
<dbReference type="OrthoDB" id="10264376at2759"/>
<dbReference type="EMBL" id="LSSL01007637">
    <property type="protein sequence ID" value="OLY77833.1"/>
    <property type="molecule type" value="Genomic_DNA"/>
</dbReference>
<proteinExistence type="predicted"/>
<feature type="compositionally biased region" description="Polar residues" evidence="4">
    <location>
        <begin position="38"/>
        <end position="51"/>
    </location>
</feature>
<dbReference type="PROSITE" id="PS50294">
    <property type="entry name" value="WD_REPEATS_REGION"/>
    <property type="match status" value="1"/>
</dbReference>
<dbReference type="InterPro" id="IPR036322">
    <property type="entry name" value="WD40_repeat_dom_sf"/>
</dbReference>
<organism evidence="5 6">
    <name type="scientific">Smittium mucronatum</name>
    <dbReference type="NCBI Taxonomy" id="133383"/>
    <lineage>
        <taxon>Eukaryota</taxon>
        <taxon>Fungi</taxon>
        <taxon>Fungi incertae sedis</taxon>
        <taxon>Zoopagomycota</taxon>
        <taxon>Kickxellomycotina</taxon>
        <taxon>Harpellomycetes</taxon>
        <taxon>Harpellales</taxon>
        <taxon>Legeriomycetaceae</taxon>
        <taxon>Smittium</taxon>
    </lineage>
</organism>
<gene>
    <name evidence="5" type="ORF">AYI68_g8129</name>
</gene>
<feature type="repeat" description="WD" evidence="3">
    <location>
        <begin position="273"/>
        <end position="299"/>
    </location>
</feature>
<feature type="compositionally biased region" description="Low complexity" evidence="4">
    <location>
        <begin position="28"/>
        <end position="37"/>
    </location>
</feature>
<feature type="repeat" description="WD" evidence="3">
    <location>
        <begin position="93"/>
        <end position="125"/>
    </location>
</feature>
<evidence type="ECO:0000256" key="4">
    <source>
        <dbReference type="SAM" id="MobiDB-lite"/>
    </source>
</evidence>
<keyword evidence="2" id="KW-0677">Repeat</keyword>
<evidence type="ECO:0000313" key="5">
    <source>
        <dbReference type="EMBL" id="OLY77833.1"/>
    </source>
</evidence>
<dbReference type="InterPro" id="IPR015943">
    <property type="entry name" value="WD40/YVTN_repeat-like_dom_sf"/>
</dbReference>
<reference evidence="5 6" key="1">
    <citation type="journal article" date="2016" name="Mol. Biol. Evol.">
        <title>Genome-Wide Survey of Gut Fungi (Harpellales) Reveals the First Horizontally Transferred Ubiquitin Gene from a Mosquito Host.</title>
        <authorList>
            <person name="Wang Y."/>
            <person name="White M.M."/>
            <person name="Kvist S."/>
            <person name="Moncalvo J.M."/>
        </authorList>
    </citation>
    <scope>NUCLEOTIDE SEQUENCE [LARGE SCALE GENOMIC DNA]</scope>
    <source>
        <strain evidence="5 6">ALG-7-W6</strain>
    </source>
</reference>
<dbReference type="STRING" id="133383.A0A1R0GLQ4"/>
<feature type="region of interest" description="Disordered" evidence="4">
    <location>
        <begin position="464"/>
        <end position="493"/>
    </location>
</feature>
<evidence type="ECO:0000256" key="2">
    <source>
        <dbReference type="ARBA" id="ARBA00022737"/>
    </source>
</evidence>
<dbReference type="SMART" id="SM00320">
    <property type="entry name" value="WD40"/>
    <property type="match status" value="4"/>
</dbReference>
<feature type="region of interest" description="Disordered" evidence="4">
    <location>
        <begin position="28"/>
        <end position="52"/>
    </location>
</feature>
<dbReference type="PROSITE" id="PS50082">
    <property type="entry name" value="WD_REPEATS_2"/>
    <property type="match status" value="2"/>
</dbReference>
<dbReference type="AlphaFoldDB" id="A0A1R0GLQ4"/>
<feature type="compositionally biased region" description="Basic and acidic residues" evidence="4">
    <location>
        <begin position="477"/>
        <end position="493"/>
    </location>
</feature>
<accession>A0A1R0GLQ4</accession>
<dbReference type="SUPFAM" id="SSF50978">
    <property type="entry name" value="WD40 repeat-like"/>
    <property type="match status" value="1"/>
</dbReference>
<dbReference type="GO" id="GO:0005634">
    <property type="term" value="C:nucleus"/>
    <property type="evidence" value="ECO:0007669"/>
    <property type="project" value="TreeGrafter"/>
</dbReference>
<sequence length="537" mass="60101">MGLNNKFSKGFSSKGALDFAGMYKSSMKSGSSTSKSSHIPSNESYSNVQDFRNSKNIKETSIPTSKLENINQSIFDSQLVTSGLIPTEKSAILSGHTKMVTAIDWDSSGSRMISGGYDYLVKLWNFGAMDSSLRSFRELEPTEGNQINDLKFSTNGEMFLTATGSPQAKLFDRDGVLIEEYKKGDMYIRDMRHTSGHVSSLTSVFWNPKVKTEFITSANDSTVRFVWVPVSYLFVFVLAQSDGCISIWSSDGKFSRPILHLENAHLNKLGASALEMDSSGHKLLSRGMDNTVKLWDIRNFKEPTFSVSDMYSEHQQTNACFSPDEKIILATKDPSPIHLNKDNDLNPKLIFIDVNSSDILYQVEVSSGQQSQSQHVEKNHHNAIAQISDRLNLVKVRWHKSLNQIAVSKSNGQVEIYYDSAKSIKGVKMCMEKISKVQHVSSGMYAGDLAGRIITPHSLPLFKDTTSGSNKRRLEKIRKDPVASRKPDEDPREALLRHAAAAEESPYWVAPAYKKHQPKAIFDESGMKDEPEIKRRK</sequence>
<dbReference type="Proteomes" id="UP000187455">
    <property type="component" value="Unassembled WGS sequence"/>
</dbReference>